<protein>
    <submittedName>
        <fullName evidence="1">Uncharacterized protein</fullName>
    </submittedName>
</protein>
<reference evidence="1" key="1">
    <citation type="submission" date="2019-12" db="EMBL/GenBank/DDBJ databases">
        <title>Genome sequencing and annotation of Brassica cretica.</title>
        <authorList>
            <person name="Studholme D.J."/>
            <person name="Sarris P.F."/>
        </authorList>
    </citation>
    <scope>NUCLEOTIDE SEQUENCE</scope>
    <source>
        <strain evidence="1">PFS-001/15</strain>
        <tissue evidence="1">Leaf</tissue>
    </source>
</reference>
<evidence type="ECO:0000313" key="2">
    <source>
        <dbReference type="Proteomes" id="UP000712281"/>
    </source>
</evidence>
<sequence>MNYPDYEKNGEVEFMRTTMETLIERIYETKRVHIRLFGVDGYMVDVVDLYLVADLSSLLSPSKLRSEMVFEFPLSGVHQDLVNVLDMVLKVIDRCSSAVVDRRCPF</sequence>
<organism evidence="1 2">
    <name type="scientific">Brassica cretica</name>
    <name type="common">Mustard</name>
    <dbReference type="NCBI Taxonomy" id="69181"/>
    <lineage>
        <taxon>Eukaryota</taxon>
        <taxon>Viridiplantae</taxon>
        <taxon>Streptophyta</taxon>
        <taxon>Embryophyta</taxon>
        <taxon>Tracheophyta</taxon>
        <taxon>Spermatophyta</taxon>
        <taxon>Magnoliopsida</taxon>
        <taxon>eudicotyledons</taxon>
        <taxon>Gunneridae</taxon>
        <taxon>Pentapetalae</taxon>
        <taxon>rosids</taxon>
        <taxon>malvids</taxon>
        <taxon>Brassicales</taxon>
        <taxon>Brassicaceae</taxon>
        <taxon>Brassiceae</taxon>
        <taxon>Brassica</taxon>
    </lineage>
</organism>
<evidence type="ECO:0000313" key="1">
    <source>
        <dbReference type="EMBL" id="KAF2595855.1"/>
    </source>
</evidence>
<dbReference type="Proteomes" id="UP000712281">
    <property type="component" value="Unassembled WGS sequence"/>
</dbReference>
<name>A0A8S9KN82_BRACR</name>
<comment type="caution">
    <text evidence="1">The sequence shown here is derived from an EMBL/GenBank/DDBJ whole genome shotgun (WGS) entry which is preliminary data.</text>
</comment>
<proteinExistence type="predicted"/>
<gene>
    <name evidence="1" type="ORF">F2Q68_00010456</name>
</gene>
<dbReference type="AlphaFoldDB" id="A0A8S9KN82"/>
<accession>A0A8S9KN82</accession>
<dbReference type="EMBL" id="QGKW02000717">
    <property type="protein sequence ID" value="KAF2595855.1"/>
    <property type="molecule type" value="Genomic_DNA"/>
</dbReference>